<comment type="caution">
    <text evidence="9">The sequence shown here is derived from an EMBL/GenBank/DDBJ whole genome shotgun (WGS) entry which is preliminary data.</text>
</comment>
<dbReference type="Gene3D" id="3.40.50.300">
    <property type="entry name" value="P-loop containing nucleotide triphosphate hydrolases"/>
    <property type="match status" value="1"/>
</dbReference>
<dbReference type="GO" id="GO:0005664">
    <property type="term" value="C:nuclear origin of replication recognition complex"/>
    <property type="evidence" value="ECO:0007669"/>
    <property type="project" value="TreeGrafter"/>
</dbReference>
<dbReference type="EMBL" id="MVBO01000011">
    <property type="protein sequence ID" value="OZJ05676.1"/>
    <property type="molecule type" value="Genomic_DNA"/>
</dbReference>
<dbReference type="PIRSF" id="PIRSF007858">
    <property type="entry name" value="ORC4"/>
    <property type="match status" value="1"/>
</dbReference>
<comment type="function">
    <text evidence="6">Component of the origin recognition complex (ORC) that binds origins of replication.</text>
</comment>
<keyword evidence="5 6" id="KW-0539">Nucleus</keyword>
<evidence type="ECO:0000256" key="3">
    <source>
        <dbReference type="ARBA" id="ARBA00022705"/>
    </source>
</evidence>
<dbReference type="PANTHER" id="PTHR12087">
    <property type="entry name" value="ORIGIN RECOGNITION COMPLEX SUBUNIT 4"/>
    <property type="match status" value="1"/>
</dbReference>
<evidence type="ECO:0000256" key="2">
    <source>
        <dbReference type="ARBA" id="ARBA00005334"/>
    </source>
</evidence>
<accession>A0A261Y4Y2</accession>
<dbReference type="GO" id="GO:0005524">
    <property type="term" value="F:ATP binding"/>
    <property type="evidence" value="ECO:0007669"/>
    <property type="project" value="InterPro"/>
</dbReference>
<evidence type="ECO:0000313" key="10">
    <source>
        <dbReference type="Proteomes" id="UP000242875"/>
    </source>
</evidence>
<keyword evidence="3 6" id="KW-0235">DNA replication</keyword>
<keyword evidence="4 6" id="KW-0238">DNA-binding</keyword>
<dbReference type="GO" id="GO:0016887">
    <property type="term" value="F:ATP hydrolysis activity"/>
    <property type="evidence" value="ECO:0007669"/>
    <property type="project" value="InterPro"/>
</dbReference>
<evidence type="ECO:0000256" key="4">
    <source>
        <dbReference type="ARBA" id="ARBA00023125"/>
    </source>
</evidence>
<protein>
    <recommendedName>
        <fullName evidence="6">Origin recognition complex subunit 4</fullName>
    </recommendedName>
</protein>
<feature type="domain" description="ATPase AAA-type core" evidence="7">
    <location>
        <begin position="98"/>
        <end position="176"/>
    </location>
</feature>
<comment type="subcellular location">
    <subcellularLocation>
        <location evidence="1 6">Nucleus</location>
    </subcellularLocation>
</comment>
<evidence type="ECO:0000259" key="7">
    <source>
        <dbReference type="Pfam" id="PF00004"/>
    </source>
</evidence>
<comment type="similarity">
    <text evidence="2 6">Belongs to the ORC4 family.</text>
</comment>
<dbReference type="FunFam" id="3.40.50.300:FF:003506">
    <property type="entry name" value="Predicted protein"/>
    <property type="match status" value="1"/>
</dbReference>
<evidence type="ECO:0000259" key="8">
    <source>
        <dbReference type="Pfam" id="PF14629"/>
    </source>
</evidence>
<evidence type="ECO:0000256" key="1">
    <source>
        <dbReference type="ARBA" id="ARBA00004123"/>
    </source>
</evidence>
<dbReference type="PANTHER" id="PTHR12087:SF0">
    <property type="entry name" value="ORIGIN RECOGNITION COMPLEX SUBUNIT 4"/>
    <property type="match status" value="1"/>
</dbReference>
<reference evidence="9 10" key="1">
    <citation type="journal article" date="2017" name="Mycologia">
        <title>Bifiguratus adelaidae, gen. et sp. nov., a new member of Mucoromycotina in endophytic and soil-dwelling habitats.</title>
        <authorList>
            <person name="Torres-Cruz T.J."/>
            <person name="Billingsley Tobias T.L."/>
            <person name="Almatruk M."/>
            <person name="Hesse C."/>
            <person name="Kuske C.R."/>
            <person name="Desiro A."/>
            <person name="Benucci G.M."/>
            <person name="Bonito G."/>
            <person name="Stajich J.E."/>
            <person name="Dunlap C."/>
            <person name="Arnold A.E."/>
            <person name="Porras-Alfaro A."/>
        </authorList>
    </citation>
    <scope>NUCLEOTIDE SEQUENCE [LARGE SCALE GENOMIC DNA]</scope>
    <source>
        <strain evidence="9 10">AZ0501</strain>
    </source>
</reference>
<evidence type="ECO:0000256" key="5">
    <source>
        <dbReference type="ARBA" id="ARBA00023242"/>
    </source>
</evidence>
<dbReference type="InterPro" id="IPR016527">
    <property type="entry name" value="ORC4"/>
</dbReference>
<sequence>MPAIAQLPDDIASDVRLVKKHLLQRVGEAILPNDLIVQKALDGLSKRDTAGEKHKEFIVIQLNGLAQTDDRQALKEISRQLKLDQEMQQRQSTSFAEALHFLLNALKVGSKESLPIIMILDEFDLFAEHSKQALLYNLFDIAQSNQNPIAVVGMTCRLDTMDMLEKRVKSRFSHRVVYVYPTMSFLDFSTLAKQSLLLPELPAITHDTYRSKFNEHVNQMFDHETFITMLRRIFDLTKDIRQFYRICYLPISKLSNARPFLTVDDFYVSSLQQRSDPKTELLKGVSLLELCLIIAMKKLIEQDIITFNFEMIYDEYKTFLEQALIRGQGVGMKLYKKAVALKAFEHLQSFELIRPVENVVRCPKEYRMMKIMLDPSQITDAVLKYRDCPTMVRNWGSQ</sequence>
<dbReference type="GO" id="GO:0003688">
    <property type="term" value="F:DNA replication origin binding"/>
    <property type="evidence" value="ECO:0007669"/>
    <property type="project" value="TreeGrafter"/>
</dbReference>
<dbReference type="Proteomes" id="UP000242875">
    <property type="component" value="Unassembled WGS sequence"/>
</dbReference>
<evidence type="ECO:0000313" key="9">
    <source>
        <dbReference type="EMBL" id="OZJ05676.1"/>
    </source>
</evidence>
<dbReference type="InterPro" id="IPR027417">
    <property type="entry name" value="P-loop_NTPase"/>
</dbReference>
<dbReference type="AlphaFoldDB" id="A0A261Y4Y2"/>
<gene>
    <name evidence="9" type="ORF">BZG36_01443</name>
</gene>
<dbReference type="InterPro" id="IPR003959">
    <property type="entry name" value="ATPase_AAA_core"/>
</dbReference>
<keyword evidence="10" id="KW-1185">Reference proteome</keyword>
<feature type="domain" description="Origin recognition complex subunit 4 C-terminal" evidence="8">
    <location>
        <begin position="191"/>
        <end position="382"/>
    </location>
</feature>
<dbReference type="SUPFAM" id="SSF52540">
    <property type="entry name" value="P-loop containing nucleoside triphosphate hydrolases"/>
    <property type="match status" value="1"/>
</dbReference>
<evidence type="ECO:0000256" key="6">
    <source>
        <dbReference type="PIRNR" id="PIRNR007858"/>
    </source>
</evidence>
<proteinExistence type="inferred from homology"/>
<organism evidence="9 10">
    <name type="scientific">Bifiguratus adelaidae</name>
    <dbReference type="NCBI Taxonomy" id="1938954"/>
    <lineage>
        <taxon>Eukaryota</taxon>
        <taxon>Fungi</taxon>
        <taxon>Fungi incertae sedis</taxon>
        <taxon>Mucoromycota</taxon>
        <taxon>Mucoromycotina</taxon>
        <taxon>Endogonomycetes</taxon>
        <taxon>Endogonales</taxon>
        <taxon>Endogonales incertae sedis</taxon>
        <taxon>Bifiguratus</taxon>
    </lineage>
</organism>
<name>A0A261Y4Y2_9FUNG</name>
<dbReference type="InterPro" id="IPR032705">
    <property type="entry name" value="ORC4_C"/>
</dbReference>
<dbReference type="OrthoDB" id="343623at2759"/>
<dbReference type="Pfam" id="PF14629">
    <property type="entry name" value="ORC4_C"/>
    <property type="match status" value="1"/>
</dbReference>
<dbReference type="GO" id="GO:0006270">
    <property type="term" value="P:DNA replication initiation"/>
    <property type="evidence" value="ECO:0007669"/>
    <property type="project" value="TreeGrafter"/>
</dbReference>
<dbReference type="Pfam" id="PF00004">
    <property type="entry name" value="AAA"/>
    <property type="match status" value="1"/>
</dbReference>